<keyword evidence="1" id="KW-1133">Transmembrane helix</keyword>
<comment type="function">
    <text evidence="1">Proteolytically removes the C-terminal three residues of farnesylated proteins.</text>
</comment>
<keyword evidence="1" id="KW-0812">Transmembrane</keyword>
<dbReference type="GO" id="GO:0046872">
    <property type="term" value="F:metal ion binding"/>
    <property type="evidence" value="ECO:0007669"/>
    <property type="project" value="UniProtKB-UniRule"/>
</dbReference>
<name>A0A2P2M8T2_RHIMU</name>
<dbReference type="CDD" id="cd07343">
    <property type="entry name" value="M48A_Zmpste24p_like"/>
    <property type="match status" value="1"/>
</dbReference>
<dbReference type="GO" id="GO:0004222">
    <property type="term" value="F:metalloendopeptidase activity"/>
    <property type="evidence" value="ECO:0007669"/>
    <property type="project" value="UniProtKB-UniRule"/>
</dbReference>
<comment type="cofactor">
    <cofactor evidence="1">
        <name>Zn(2+)</name>
        <dbReference type="ChEBI" id="CHEBI:29105"/>
    </cofactor>
    <text evidence="1">Binds 1 zinc ion per subunit.</text>
</comment>
<sequence length="256" mass="29246">MEFPYMEAVVGFMIIMYIFETYLDLRQLAALKLPTLPKTLEGVISLEKFEKSRAYSLDKSYFNFVHDFVTILLDSAILLFRILPWFWKKSGNFLVSVGLNAENEILHTLSFLTGVMIWSQITDLPFSLYSTFVIEARHGFNKQTLWLFLRDLFKGICIAIVLGPPIVSAIILIVQKGGPYLAIYLWAFMFVLSLVMMTLYPILIAPLFNKFTPLPEGGLRTKIENLASSLKFPLKKLFVVDGSTRSSHSNVRIQLL</sequence>
<dbReference type="EMBL" id="GGEC01046150">
    <property type="protein sequence ID" value="MBX26634.1"/>
    <property type="molecule type" value="Transcribed_RNA"/>
</dbReference>
<keyword evidence="1" id="KW-0482">Metalloprotease</keyword>
<dbReference type="EC" id="3.4.24.84" evidence="1"/>
<evidence type="ECO:0000313" key="3">
    <source>
        <dbReference type="EMBL" id="MBX26634.1"/>
    </source>
</evidence>
<comment type="caution">
    <text evidence="1">Lacks conserved residue(s) required for the propagation of feature annotation.</text>
</comment>
<protein>
    <recommendedName>
        <fullName evidence="1">CAAX prenyl protease</fullName>
        <ecNumber evidence="1">3.4.24.84</ecNumber>
    </recommendedName>
</protein>
<comment type="subcellular location">
    <subcellularLocation>
        <location evidence="1">Endoplasmic reticulum membrane</location>
        <topology evidence="1">Multi-pass membrane protein</topology>
    </subcellularLocation>
</comment>
<dbReference type="GO" id="GO:0071586">
    <property type="term" value="P:CAAX-box protein processing"/>
    <property type="evidence" value="ECO:0007669"/>
    <property type="project" value="UniProtKB-UniRule"/>
</dbReference>
<comment type="similarity">
    <text evidence="1">Belongs to the peptidase M48A family.</text>
</comment>
<keyword evidence="1" id="KW-0645">Protease</keyword>
<dbReference type="GO" id="GO:0005789">
    <property type="term" value="C:endoplasmic reticulum membrane"/>
    <property type="evidence" value="ECO:0007669"/>
    <property type="project" value="UniProtKB-SubCell"/>
</dbReference>
<feature type="domain" description="CAAX prenyl protease 1 N-terminal" evidence="2">
    <location>
        <begin position="28"/>
        <end position="210"/>
    </location>
</feature>
<feature type="transmembrane region" description="Helical" evidence="1">
    <location>
        <begin position="6"/>
        <end position="23"/>
    </location>
</feature>
<dbReference type="Gene3D" id="3.30.2010.10">
    <property type="entry name" value="Metalloproteases ('zincins'), catalytic domain"/>
    <property type="match status" value="1"/>
</dbReference>
<proteinExistence type="inferred from homology"/>
<feature type="transmembrane region" description="Helical" evidence="1">
    <location>
        <begin position="152"/>
        <end position="174"/>
    </location>
</feature>
<feature type="transmembrane region" description="Helical" evidence="1">
    <location>
        <begin position="180"/>
        <end position="203"/>
    </location>
</feature>
<evidence type="ECO:0000256" key="1">
    <source>
        <dbReference type="RuleBase" id="RU366005"/>
    </source>
</evidence>
<keyword evidence="1" id="KW-0378">Hydrolase</keyword>
<keyword evidence="1" id="KW-0479">Metal-binding</keyword>
<comment type="catalytic activity">
    <reaction evidence="1">
        <text>Hydrolyzes the peptide bond -P2-(S-farnesyl or geranylgeranyl)C-P1'-P2'-P3'-COOH where P1' and P2' are amino acids with aliphatic side chains and P3' is any C-terminal residue.</text>
        <dbReference type="EC" id="3.4.24.84"/>
    </reaction>
</comment>
<dbReference type="InterPro" id="IPR027057">
    <property type="entry name" value="CAXX_Prtase_1"/>
</dbReference>
<dbReference type="AlphaFoldDB" id="A0A2P2M8T2"/>
<accession>A0A2P2M8T2</accession>
<dbReference type="PANTHER" id="PTHR10120">
    <property type="entry name" value="CAAX PRENYL PROTEASE 1"/>
    <property type="match status" value="1"/>
</dbReference>
<keyword evidence="1" id="KW-0256">Endoplasmic reticulum</keyword>
<dbReference type="InterPro" id="IPR032456">
    <property type="entry name" value="Peptidase_M48_N"/>
</dbReference>
<evidence type="ECO:0000259" key="2">
    <source>
        <dbReference type="Pfam" id="PF16491"/>
    </source>
</evidence>
<reference evidence="3" key="1">
    <citation type="submission" date="2018-02" db="EMBL/GenBank/DDBJ databases">
        <title>Rhizophora mucronata_Transcriptome.</title>
        <authorList>
            <person name="Meera S.P."/>
            <person name="Sreeshan A."/>
            <person name="Augustine A."/>
        </authorList>
    </citation>
    <scope>NUCLEOTIDE SEQUENCE</scope>
    <source>
        <tissue evidence="3">Leaf</tissue>
    </source>
</reference>
<feature type="transmembrane region" description="Helical" evidence="1">
    <location>
        <begin position="61"/>
        <end position="87"/>
    </location>
</feature>
<dbReference type="Pfam" id="PF16491">
    <property type="entry name" value="Peptidase_M48_N"/>
    <property type="match status" value="1"/>
</dbReference>
<organism evidence="3">
    <name type="scientific">Rhizophora mucronata</name>
    <name type="common">Asiatic mangrove</name>
    <dbReference type="NCBI Taxonomy" id="61149"/>
    <lineage>
        <taxon>Eukaryota</taxon>
        <taxon>Viridiplantae</taxon>
        <taxon>Streptophyta</taxon>
        <taxon>Embryophyta</taxon>
        <taxon>Tracheophyta</taxon>
        <taxon>Spermatophyta</taxon>
        <taxon>Magnoliopsida</taxon>
        <taxon>eudicotyledons</taxon>
        <taxon>Gunneridae</taxon>
        <taxon>Pentapetalae</taxon>
        <taxon>rosids</taxon>
        <taxon>fabids</taxon>
        <taxon>Malpighiales</taxon>
        <taxon>Rhizophoraceae</taxon>
        <taxon>Rhizophora</taxon>
    </lineage>
</organism>
<keyword evidence="1" id="KW-0862">Zinc</keyword>
<keyword evidence="1" id="KW-0472">Membrane</keyword>